<dbReference type="KEGG" id="msz:MSSIH_2954"/>
<gene>
    <name evidence="3" type="ORF">MSSIH_2954</name>
</gene>
<evidence type="ECO:0000313" key="4">
    <source>
        <dbReference type="Proteomes" id="UP000033092"/>
    </source>
</evidence>
<name>A0A0E3PGT0_9EURY</name>
<keyword evidence="3" id="KW-0012">Acyltransferase</keyword>
<dbReference type="PANTHER" id="PTHR23416">
    <property type="entry name" value="SIALIC ACID SYNTHASE-RELATED"/>
    <property type="match status" value="1"/>
</dbReference>
<dbReference type="InterPro" id="IPR051159">
    <property type="entry name" value="Hexapeptide_acetyltransf"/>
</dbReference>
<accession>A0A0E3PGT0</accession>
<dbReference type="HOGENOM" id="CLU_051638_7_5_2"/>
<dbReference type="EC" id="2.3.1.28" evidence="3"/>
<sequence length="150" mass="16103">MSSYRKIKKKILKSLASSMPINQLRIKLYRAAMYSIGDDVYIGEKLTIVDNLSDQKNITIGTRVAISPGVILVASSEPNFSKIKQYVKTVHGTIQIKDDAWIGAGAVILPNVTIGEGAVVGAGAVVTKDVEPYTIVAGVPAKKINEVHIP</sequence>
<dbReference type="PANTHER" id="PTHR23416:SF23">
    <property type="entry name" value="ACETYLTRANSFERASE C18B11.09C-RELATED"/>
    <property type="match status" value="1"/>
</dbReference>
<organism evidence="3 4">
    <name type="scientific">Methanosarcina siciliae HI350</name>
    <dbReference type="NCBI Taxonomy" id="1434119"/>
    <lineage>
        <taxon>Archaea</taxon>
        <taxon>Methanobacteriati</taxon>
        <taxon>Methanobacteriota</taxon>
        <taxon>Stenosarchaea group</taxon>
        <taxon>Methanomicrobia</taxon>
        <taxon>Methanosarcinales</taxon>
        <taxon>Methanosarcinaceae</taxon>
        <taxon>Methanosarcina</taxon>
    </lineage>
</organism>
<keyword evidence="2 3" id="KW-0808">Transferase</keyword>
<evidence type="ECO:0000313" key="3">
    <source>
        <dbReference type="EMBL" id="AKB33644.1"/>
    </source>
</evidence>
<dbReference type="Gene3D" id="2.160.10.10">
    <property type="entry name" value="Hexapeptide repeat proteins"/>
    <property type="match status" value="1"/>
</dbReference>
<dbReference type="PROSITE" id="PS00101">
    <property type="entry name" value="HEXAPEP_TRANSFERASES"/>
    <property type="match status" value="1"/>
</dbReference>
<proteinExistence type="inferred from homology"/>
<evidence type="ECO:0000256" key="1">
    <source>
        <dbReference type="ARBA" id="ARBA00007274"/>
    </source>
</evidence>
<dbReference type="GO" id="GO:0008811">
    <property type="term" value="F:chloramphenicol O-acetyltransferase activity"/>
    <property type="evidence" value="ECO:0007669"/>
    <property type="project" value="UniProtKB-EC"/>
</dbReference>
<dbReference type="PATRIC" id="fig|1434119.4.peg.3850"/>
<dbReference type="EMBL" id="CP009507">
    <property type="protein sequence ID" value="AKB33644.1"/>
    <property type="molecule type" value="Genomic_DNA"/>
</dbReference>
<dbReference type="AlphaFoldDB" id="A0A0E3PGT0"/>
<dbReference type="SUPFAM" id="SSF51161">
    <property type="entry name" value="Trimeric LpxA-like enzymes"/>
    <property type="match status" value="1"/>
</dbReference>
<comment type="similarity">
    <text evidence="1">Belongs to the transferase hexapeptide repeat family.</text>
</comment>
<dbReference type="InterPro" id="IPR011004">
    <property type="entry name" value="Trimer_LpxA-like_sf"/>
</dbReference>
<protein>
    <submittedName>
        <fullName evidence="3">Chloramphenicol acetyltransferase</fullName>
        <ecNumber evidence="3">2.3.1.28</ecNumber>
    </submittedName>
</protein>
<dbReference type="InterPro" id="IPR018357">
    <property type="entry name" value="Hexapep_transf_CS"/>
</dbReference>
<dbReference type="InterPro" id="IPR001451">
    <property type="entry name" value="Hexapep"/>
</dbReference>
<dbReference type="Pfam" id="PF00132">
    <property type="entry name" value="Hexapep"/>
    <property type="match status" value="1"/>
</dbReference>
<dbReference type="Proteomes" id="UP000033092">
    <property type="component" value="Chromosome"/>
</dbReference>
<evidence type="ECO:0000256" key="2">
    <source>
        <dbReference type="ARBA" id="ARBA00022679"/>
    </source>
</evidence>
<reference evidence="3 4" key="1">
    <citation type="submission" date="2014-07" db="EMBL/GenBank/DDBJ databases">
        <title>Methanogenic archaea and the global carbon cycle.</title>
        <authorList>
            <person name="Henriksen J.R."/>
            <person name="Luke J."/>
            <person name="Reinhart S."/>
            <person name="Benedict M.N."/>
            <person name="Youngblut N.D."/>
            <person name="Metcalf M.E."/>
            <person name="Whitaker R.J."/>
            <person name="Metcalf W.W."/>
        </authorList>
    </citation>
    <scope>NUCLEOTIDE SEQUENCE [LARGE SCALE GENOMIC DNA]</scope>
    <source>
        <strain evidence="3 4">HI350</strain>
    </source>
</reference>
<dbReference type="CDD" id="cd04647">
    <property type="entry name" value="LbH_MAT_like"/>
    <property type="match status" value="1"/>
</dbReference>